<evidence type="ECO:0000313" key="2">
    <source>
        <dbReference type="Proteomes" id="UP001500620"/>
    </source>
</evidence>
<dbReference type="Proteomes" id="UP001500620">
    <property type="component" value="Unassembled WGS sequence"/>
</dbReference>
<sequence length="70" mass="7740">MKVIGAMQTPGGDWRVEVVRHPSGSRWYRLIHHDNVVDYLTIRRVTELLAQAGVDMSDLVEIAGPAARAG</sequence>
<reference evidence="2" key="1">
    <citation type="journal article" date="2019" name="Int. J. Syst. Evol. Microbiol.">
        <title>The Global Catalogue of Microorganisms (GCM) 10K type strain sequencing project: providing services to taxonomists for standard genome sequencing and annotation.</title>
        <authorList>
            <consortium name="The Broad Institute Genomics Platform"/>
            <consortium name="The Broad Institute Genome Sequencing Center for Infectious Disease"/>
            <person name="Wu L."/>
            <person name="Ma J."/>
        </authorList>
    </citation>
    <scope>NUCLEOTIDE SEQUENCE [LARGE SCALE GENOMIC DNA]</scope>
    <source>
        <strain evidence="2">JCM 17441</strain>
    </source>
</reference>
<name>A0ABP8D8A8_9ACTN</name>
<accession>A0ABP8D8A8</accession>
<organism evidence="1 2">
    <name type="scientific">Dactylosporangium darangshiense</name>
    <dbReference type="NCBI Taxonomy" id="579108"/>
    <lineage>
        <taxon>Bacteria</taxon>
        <taxon>Bacillati</taxon>
        <taxon>Actinomycetota</taxon>
        <taxon>Actinomycetes</taxon>
        <taxon>Micromonosporales</taxon>
        <taxon>Micromonosporaceae</taxon>
        <taxon>Dactylosporangium</taxon>
    </lineage>
</organism>
<comment type="caution">
    <text evidence="1">The sequence shown here is derived from an EMBL/GenBank/DDBJ whole genome shotgun (WGS) entry which is preliminary data.</text>
</comment>
<gene>
    <name evidence="1" type="ORF">GCM10022255_035200</name>
</gene>
<evidence type="ECO:0000313" key="1">
    <source>
        <dbReference type="EMBL" id="GAA4249766.1"/>
    </source>
</evidence>
<keyword evidence="2" id="KW-1185">Reference proteome</keyword>
<protein>
    <submittedName>
        <fullName evidence="1">Uncharacterized protein</fullName>
    </submittedName>
</protein>
<dbReference type="RefSeq" id="WP_345127980.1">
    <property type="nucleotide sequence ID" value="NZ_BAABAT010000008.1"/>
</dbReference>
<proteinExistence type="predicted"/>
<dbReference type="EMBL" id="BAABAT010000008">
    <property type="protein sequence ID" value="GAA4249766.1"/>
    <property type="molecule type" value="Genomic_DNA"/>
</dbReference>